<comment type="subcellular location">
    <subcellularLocation>
        <location evidence="1">Cell inner membrane</location>
        <topology evidence="1">Multi-pass membrane protein</topology>
    </subcellularLocation>
    <subcellularLocation>
        <location evidence="8">Cell membrane</location>
        <topology evidence="8">Multi-pass membrane protein</topology>
    </subcellularLocation>
</comment>
<dbReference type="InterPro" id="IPR010065">
    <property type="entry name" value="AA_ABC_transptr_permease_3TM"/>
</dbReference>
<feature type="transmembrane region" description="Helical" evidence="8">
    <location>
        <begin position="41"/>
        <end position="64"/>
    </location>
</feature>
<dbReference type="InterPro" id="IPR000515">
    <property type="entry name" value="MetI-like"/>
</dbReference>
<evidence type="ECO:0000256" key="4">
    <source>
        <dbReference type="ARBA" id="ARBA00022475"/>
    </source>
</evidence>
<protein>
    <submittedName>
        <fullName evidence="10">Amino acid ABC transporter membrane protein 2, PAAT family (TC 3.A.1.3.-)</fullName>
    </submittedName>
</protein>
<evidence type="ECO:0000313" key="11">
    <source>
        <dbReference type="Proteomes" id="UP000198615"/>
    </source>
</evidence>
<feature type="transmembrane region" description="Helical" evidence="8">
    <location>
        <begin position="286"/>
        <end position="306"/>
    </location>
</feature>
<evidence type="ECO:0000256" key="3">
    <source>
        <dbReference type="ARBA" id="ARBA00022448"/>
    </source>
</evidence>
<feature type="transmembrane region" description="Helical" evidence="8">
    <location>
        <begin position="133"/>
        <end position="152"/>
    </location>
</feature>
<feature type="transmembrane region" description="Helical" evidence="8">
    <location>
        <begin position="205"/>
        <end position="225"/>
    </location>
</feature>
<reference evidence="10 11" key="1">
    <citation type="submission" date="2016-10" db="EMBL/GenBank/DDBJ databases">
        <authorList>
            <person name="Varghese N."/>
            <person name="Submissions S."/>
        </authorList>
    </citation>
    <scope>NUCLEOTIDE SEQUENCE [LARGE SCALE GENOMIC DNA]</scope>
    <source>
        <strain evidence="10 11">DSM 18839</strain>
    </source>
</reference>
<dbReference type="Proteomes" id="UP000198615">
    <property type="component" value="Unassembled WGS sequence"/>
</dbReference>
<comment type="similarity">
    <text evidence="2">Belongs to the binding-protein-dependent transport system permease family. HisMQ subfamily.</text>
</comment>
<evidence type="ECO:0000256" key="2">
    <source>
        <dbReference type="ARBA" id="ARBA00010072"/>
    </source>
</evidence>
<keyword evidence="7 8" id="KW-0472">Membrane</keyword>
<proteinExistence type="inferred from homology"/>
<feature type="transmembrane region" description="Helical" evidence="8">
    <location>
        <begin position="158"/>
        <end position="184"/>
    </location>
</feature>
<keyword evidence="3 8" id="KW-0813">Transport</keyword>
<feature type="transmembrane region" description="Helical" evidence="8">
    <location>
        <begin position="416"/>
        <end position="434"/>
    </location>
</feature>
<dbReference type="PANTHER" id="PTHR30614">
    <property type="entry name" value="MEMBRANE COMPONENT OF AMINO ACID ABC TRANSPORTER"/>
    <property type="match status" value="1"/>
</dbReference>
<dbReference type="InterPro" id="IPR043429">
    <property type="entry name" value="ArtM/GltK/GlnP/TcyL/YhdX-like"/>
</dbReference>
<evidence type="ECO:0000256" key="8">
    <source>
        <dbReference type="RuleBase" id="RU363032"/>
    </source>
</evidence>
<feature type="transmembrane region" description="Helical" evidence="8">
    <location>
        <begin position="237"/>
        <end position="265"/>
    </location>
</feature>
<evidence type="ECO:0000256" key="6">
    <source>
        <dbReference type="ARBA" id="ARBA00022989"/>
    </source>
</evidence>
<evidence type="ECO:0000313" key="10">
    <source>
        <dbReference type="EMBL" id="SDF13953.1"/>
    </source>
</evidence>
<keyword evidence="4" id="KW-1003">Cell membrane</keyword>
<feature type="domain" description="ABC transmembrane type-1" evidence="9">
    <location>
        <begin position="241"/>
        <end position="435"/>
    </location>
</feature>
<evidence type="ECO:0000256" key="5">
    <source>
        <dbReference type="ARBA" id="ARBA00022692"/>
    </source>
</evidence>
<dbReference type="PANTHER" id="PTHR30614:SF41">
    <property type="entry name" value="INNER MEMBRANE AMINO-ACID ABC TRANSPORTER PERMEASE PROTEIN YHDY"/>
    <property type="match status" value="1"/>
</dbReference>
<dbReference type="GO" id="GO:0043190">
    <property type="term" value="C:ATP-binding cassette (ABC) transporter complex"/>
    <property type="evidence" value="ECO:0007669"/>
    <property type="project" value="InterPro"/>
</dbReference>
<dbReference type="SUPFAM" id="SSF161098">
    <property type="entry name" value="MetI-like"/>
    <property type="match status" value="1"/>
</dbReference>
<comment type="caution">
    <text evidence="10">The sequence shown here is derived from an EMBL/GenBank/DDBJ whole genome shotgun (WGS) entry which is preliminary data.</text>
</comment>
<dbReference type="InterPro" id="IPR035906">
    <property type="entry name" value="MetI-like_sf"/>
</dbReference>
<sequence length="449" mass="49357">MTDATQSDTAFRPKPSLPPPANTVGVVGWLRKNLFGGPIDTILTLLGVYLLYLIVQFAVEYGIINAVWTADTYRECLDINLGEGACWAGIGAWFNSMMYGRYPDEEQWRVNLGGIILLLWLIPFWLPKVTGKIQVGMSAVLTFPFLAASMFIGGDTGIFLHVMASIALTLFVAVWLHVAACYVLGRSLPELLISITGFTDKDDRLHKYVLLGAFAVGFVIALIYHMSWDLVEVQTTIWGGLFLTLVISGIGIASALPNGILLALGRRSKMPVIRVFCTSFIELFRSVPLITILFMAVTMMPLFLPVEFNPPKLAMVIVAVCIFAAAYMAETVRGGLQAVNKGQYEAAQSMGLSFWKMMALIVMPQALKLMIPNIVGSFMGLMKDTTLVSIIGLYDILLMGKAAGQNPSWLGFHTEPLLFTASIFFVLCFAMSKYSQHLERTIGGGYGRR</sequence>
<keyword evidence="5 8" id="KW-0812">Transmembrane</keyword>
<dbReference type="RefSeq" id="WP_028794775.1">
    <property type="nucleotide sequence ID" value="NZ_FNBW01000001.1"/>
</dbReference>
<keyword evidence="11" id="KW-1185">Reference proteome</keyword>
<dbReference type="GO" id="GO:0022857">
    <property type="term" value="F:transmembrane transporter activity"/>
    <property type="evidence" value="ECO:0007669"/>
    <property type="project" value="InterPro"/>
</dbReference>
<dbReference type="AlphaFoldDB" id="A0A8G2BFV2"/>
<dbReference type="NCBIfam" id="TIGR01726">
    <property type="entry name" value="HEQRo_perm_3TM"/>
    <property type="match status" value="1"/>
</dbReference>
<feature type="transmembrane region" description="Helical" evidence="8">
    <location>
        <begin position="312"/>
        <end position="329"/>
    </location>
</feature>
<feature type="transmembrane region" description="Helical" evidence="8">
    <location>
        <begin position="108"/>
        <end position="126"/>
    </location>
</feature>
<evidence type="ECO:0000259" key="9">
    <source>
        <dbReference type="PROSITE" id="PS50928"/>
    </source>
</evidence>
<dbReference type="OrthoDB" id="9771188at2"/>
<dbReference type="Pfam" id="PF00528">
    <property type="entry name" value="BPD_transp_1"/>
    <property type="match status" value="1"/>
</dbReference>
<accession>A0A8G2BFV2</accession>
<evidence type="ECO:0000256" key="1">
    <source>
        <dbReference type="ARBA" id="ARBA00004429"/>
    </source>
</evidence>
<dbReference type="GO" id="GO:0006865">
    <property type="term" value="P:amino acid transport"/>
    <property type="evidence" value="ECO:0007669"/>
    <property type="project" value="TreeGrafter"/>
</dbReference>
<evidence type="ECO:0000256" key="7">
    <source>
        <dbReference type="ARBA" id="ARBA00023136"/>
    </source>
</evidence>
<name>A0A8G2BFV2_9PROT</name>
<gene>
    <name evidence="10" type="ORF">SAMN05660686_00415</name>
</gene>
<dbReference type="EMBL" id="FNBW01000001">
    <property type="protein sequence ID" value="SDF13953.1"/>
    <property type="molecule type" value="Genomic_DNA"/>
</dbReference>
<dbReference type="CDD" id="cd06261">
    <property type="entry name" value="TM_PBP2"/>
    <property type="match status" value="1"/>
</dbReference>
<dbReference type="PROSITE" id="PS50928">
    <property type="entry name" value="ABC_TM1"/>
    <property type="match status" value="1"/>
</dbReference>
<organism evidence="10 11">
    <name type="scientific">Thalassobaculum litoreum DSM 18839</name>
    <dbReference type="NCBI Taxonomy" id="1123362"/>
    <lineage>
        <taxon>Bacteria</taxon>
        <taxon>Pseudomonadati</taxon>
        <taxon>Pseudomonadota</taxon>
        <taxon>Alphaproteobacteria</taxon>
        <taxon>Rhodospirillales</taxon>
        <taxon>Thalassobaculaceae</taxon>
        <taxon>Thalassobaculum</taxon>
    </lineage>
</organism>
<dbReference type="Gene3D" id="1.10.3720.10">
    <property type="entry name" value="MetI-like"/>
    <property type="match status" value="1"/>
</dbReference>
<keyword evidence="6 8" id="KW-1133">Transmembrane helix</keyword>